<gene>
    <name evidence="2" type="ORF">KC685_01360</name>
</gene>
<sequence length="170" mass="19164">MNRYLLYIVIILVVILGGVYFFRRDKSAVAQDVHYHASFHILDENSTPLDLSGIEYMSISPCGDEEEAHDAEKGEVHLHDSIGDIVHVHGSEMEWGDLFEYLKIDPTGYNAIINENLNANFDGVVINPYDRALFFQKGDTVDSTLFNSVPDRKYIEKVEELSETCSSTSG</sequence>
<dbReference type="EMBL" id="JAGQLN010000004">
    <property type="protein sequence ID" value="MCA9376552.1"/>
    <property type="molecule type" value="Genomic_DNA"/>
</dbReference>
<feature type="transmembrane region" description="Helical" evidence="1">
    <location>
        <begin position="6"/>
        <end position="22"/>
    </location>
</feature>
<reference evidence="2" key="2">
    <citation type="journal article" date="2021" name="Microbiome">
        <title>Successional dynamics and alternative stable states in a saline activated sludge microbial community over 9 years.</title>
        <authorList>
            <person name="Wang Y."/>
            <person name="Ye J."/>
            <person name="Ju F."/>
            <person name="Liu L."/>
            <person name="Boyd J.A."/>
            <person name="Deng Y."/>
            <person name="Parks D.H."/>
            <person name="Jiang X."/>
            <person name="Yin X."/>
            <person name="Woodcroft B.J."/>
            <person name="Tyson G.W."/>
            <person name="Hugenholtz P."/>
            <person name="Polz M.F."/>
            <person name="Zhang T."/>
        </authorList>
    </citation>
    <scope>NUCLEOTIDE SEQUENCE</scope>
    <source>
        <strain evidence="2">HKST-UBA17</strain>
    </source>
</reference>
<evidence type="ECO:0000313" key="2">
    <source>
        <dbReference type="EMBL" id="MCA9376552.1"/>
    </source>
</evidence>
<organism evidence="2 3">
    <name type="scientific">Candidatus Dojkabacteria bacterium</name>
    <dbReference type="NCBI Taxonomy" id="2099670"/>
    <lineage>
        <taxon>Bacteria</taxon>
        <taxon>Candidatus Dojkabacteria</taxon>
    </lineage>
</organism>
<keyword evidence="1" id="KW-0472">Membrane</keyword>
<reference evidence="2" key="1">
    <citation type="submission" date="2020-04" db="EMBL/GenBank/DDBJ databases">
        <authorList>
            <person name="Zhang T."/>
        </authorList>
    </citation>
    <scope>NUCLEOTIDE SEQUENCE</scope>
    <source>
        <strain evidence="2">HKST-UBA17</strain>
    </source>
</reference>
<comment type="caution">
    <text evidence="2">The sequence shown here is derived from an EMBL/GenBank/DDBJ whole genome shotgun (WGS) entry which is preliminary data.</text>
</comment>
<evidence type="ECO:0000256" key="1">
    <source>
        <dbReference type="SAM" id="Phobius"/>
    </source>
</evidence>
<protein>
    <submittedName>
        <fullName evidence="2">Uncharacterized protein</fullName>
    </submittedName>
</protein>
<dbReference type="Proteomes" id="UP000741282">
    <property type="component" value="Unassembled WGS sequence"/>
</dbReference>
<proteinExistence type="predicted"/>
<keyword evidence="1" id="KW-0812">Transmembrane</keyword>
<keyword evidence="1" id="KW-1133">Transmembrane helix</keyword>
<dbReference type="AlphaFoldDB" id="A0A955I1D9"/>
<evidence type="ECO:0000313" key="3">
    <source>
        <dbReference type="Proteomes" id="UP000741282"/>
    </source>
</evidence>
<accession>A0A955I1D9</accession>
<name>A0A955I1D9_9BACT</name>